<dbReference type="EMBL" id="CP008953">
    <property type="protein sequence ID" value="AIG75039.1"/>
    <property type="molecule type" value="Genomic_DNA"/>
</dbReference>
<evidence type="ECO:0000313" key="6">
    <source>
        <dbReference type="Proteomes" id="UP000028492"/>
    </source>
</evidence>
<dbReference type="PANTHER" id="PTHR44846:SF17">
    <property type="entry name" value="GNTR-FAMILY TRANSCRIPTIONAL REGULATOR"/>
    <property type="match status" value="1"/>
</dbReference>
<gene>
    <name evidence="5" type="primary">phnF</name>
    <name evidence="5" type="ORF">AJAP_10745</name>
</gene>
<dbReference type="PROSITE" id="PS50949">
    <property type="entry name" value="HTH_GNTR"/>
    <property type="match status" value="1"/>
</dbReference>
<keyword evidence="6" id="KW-1185">Reference proteome</keyword>
<dbReference type="Proteomes" id="UP000028492">
    <property type="component" value="Chromosome"/>
</dbReference>
<protein>
    <submittedName>
        <fullName evidence="5">GntR family transcriptional regulator</fullName>
    </submittedName>
</protein>
<dbReference type="SMART" id="SM00345">
    <property type="entry name" value="HTH_GNTR"/>
    <property type="match status" value="1"/>
</dbReference>
<dbReference type="PANTHER" id="PTHR44846">
    <property type="entry name" value="MANNOSYL-D-GLYCERATE TRANSPORT/METABOLISM SYSTEM REPRESSOR MNGR-RELATED"/>
    <property type="match status" value="1"/>
</dbReference>
<dbReference type="SMART" id="SM00866">
    <property type="entry name" value="UTRA"/>
    <property type="match status" value="1"/>
</dbReference>
<dbReference type="GO" id="GO:0003677">
    <property type="term" value="F:DNA binding"/>
    <property type="evidence" value="ECO:0007669"/>
    <property type="project" value="UniProtKB-KW"/>
</dbReference>
<proteinExistence type="predicted"/>
<keyword evidence="1" id="KW-0805">Transcription regulation</keyword>
<dbReference type="STRING" id="208439.AJAP_10745"/>
<sequence>MPAVDRPEPPYLQIAGNIRDDIVSGRLKEGDAVPSAREIARNWNVAMATAMKVLSTLRAEGLVRAVRGIGTVVQTRALHRSAHDRTISIARTGKVYPPGHYAKIREAGLLPAPDRVAGALGIDEGAPVIRRRRTTYAAEGRPVSTSVSWFDGAVASKAPLLFEPVRIVEGTVKYVADRTGRVLTATHSQHAAGLAGAEEAAELGVAEGSAILLSRNRFLSAEGDVLEYGESAALPGHWIFYEYNIEDGA</sequence>
<dbReference type="SUPFAM" id="SSF64288">
    <property type="entry name" value="Chorismate lyase-like"/>
    <property type="match status" value="1"/>
</dbReference>
<dbReference type="eggNOG" id="COG2188">
    <property type="taxonomic scope" value="Bacteria"/>
</dbReference>
<accession>A0A075UR90</accession>
<dbReference type="Gene3D" id="3.40.1410.10">
    <property type="entry name" value="Chorismate lyase-like"/>
    <property type="match status" value="1"/>
</dbReference>
<evidence type="ECO:0000256" key="1">
    <source>
        <dbReference type="ARBA" id="ARBA00023015"/>
    </source>
</evidence>
<dbReference type="InterPro" id="IPR000524">
    <property type="entry name" value="Tscrpt_reg_HTH_GntR"/>
</dbReference>
<dbReference type="InterPro" id="IPR028978">
    <property type="entry name" value="Chorismate_lyase_/UTRA_dom_sf"/>
</dbReference>
<dbReference type="InterPro" id="IPR050679">
    <property type="entry name" value="Bact_HTH_transcr_reg"/>
</dbReference>
<reference evidence="5 6" key="1">
    <citation type="journal article" date="2014" name="J. Biotechnol.">
        <title>Complete genome sequence of the actinobacterium Amycolatopsis japonica MG417-CF17(T) (=DSM 44213T) producing (S,S)-N,N'-ethylenediaminedisuccinic acid.</title>
        <authorList>
            <person name="Stegmann E."/>
            <person name="Albersmeier A."/>
            <person name="Spohn M."/>
            <person name="Gert H."/>
            <person name="Weber T."/>
            <person name="Wohlleben W."/>
            <person name="Kalinowski J."/>
            <person name="Ruckert C."/>
        </authorList>
    </citation>
    <scope>NUCLEOTIDE SEQUENCE [LARGE SCALE GENOMIC DNA]</scope>
    <source>
        <strain evidence="6">MG417-CF17 (DSM 44213)</strain>
    </source>
</reference>
<dbReference type="HOGENOM" id="CLU_063236_8_0_11"/>
<dbReference type="AlphaFoldDB" id="A0A075UR90"/>
<dbReference type="Pfam" id="PF07702">
    <property type="entry name" value="UTRA"/>
    <property type="match status" value="1"/>
</dbReference>
<keyword evidence="2" id="KW-0238">DNA-binding</keyword>
<dbReference type="RefSeq" id="WP_038510153.1">
    <property type="nucleotide sequence ID" value="NZ_CP008953.1"/>
</dbReference>
<dbReference type="GO" id="GO:0045892">
    <property type="term" value="P:negative regulation of DNA-templated transcription"/>
    <property type="evidence" value="ECO:0007669"/>
    <property type="project" value="TreeGrafter"/>
</dbReference>
<dbReference type="KEGG" id="aja:AJAP_10745"/>
<dbReference type="InterPro" id="IPR036390">
    <property type="entry name" value="WH_DNA-bd_sf"/>
</dbReference>
<evidence type="ECO:0000259" key="4">
    <source>
        <dbReference type="PROSITE" id="PS50949"/>
    </source>
</evidence>
<dbReference type="SUPFAM" id="SSF46785">
    <property type="entry name" value="Winged helix' DNA-binding domain"/>
    <property type="match status" value="1"/>
</dbReference>
<dbReference type="InterPro" id="IPR011663">
    <property type="entry name" value="UTRA"/>
</dbReference>
<dbReference type="CDD" id="cd07377">
    <property type="entry name" value="WHTH_GntR"/>
    <property type="match status" value="1"/>
</dbReference>
<feature type="domain" description="HTH gntR-type" evidence="4">
    <location>
        <begin position="8"/>
        <end position="76"/>
    </location>
</feature>
<name>A0A075UR90_9PSEU</name>
<evidence type="ECO:0000256" key="2">
    <source>
        <dbReference type="ARBA" id="ARBA00023125"/>
    </source>
</evidence>
<evidence type="ECO:0000313" key="5">
    <source>
        <dbReference type="EMBL" id="AIG75039.1"/>
    </source>
</evidence>
<dbReference type="Gene3D" id="1.10.10.10">
    <property type="entry name" value="Winged helix-like DNA-binding domain superfamily/Winged helix DNA-binding domain"/>
    <property type="match status" value="1"/>
</dbReference>
<keyword evidence="3" id="KW-0804">Transcription</keyword>
<organism evidence="5 6">
    <name type="scientific">Amycolatopsis japonica</name>
    <dbReference type="NCBI Taxonomy" id="208439"/>
    <lineage>
        <taxon>Bacteria</taxon>
        <taxon>Bacillati</taxon>
        <taxon>Actinomycetota</taxon>
        <taxon>Actinomycetes</taxon>
        <taxon>Pseudonocardiales</taxon>
        <taxon>Pseudonocardiaceae</taxon>
        <taxon>Amycolatopsis</taxon>
        <taxon>Amycolatopsis japonica group</taxon>
    </lineage>
</organism>
<evidence type="ECO:0000256" key="3">
    <source>
        <dbReference type="ARBA" id="ARBA00023163"/>
    </source>
</evidence>
<dbReference type="GO" id="GO:0003700">
    <property type="term" value="F:DNA-binding transcription factor activity"/>
    <property type="evidence" value="ECO:0007669"/>
    <property type="project" value="InterPro"/>
</dbReference>
<dbReference type="InterPro" id="IPR036388">
    <property type="entry name" value="WH-like_DNA-bd_sf"/>
</dbReference>
<dbReference type="Pfam" id="PF00392">
    <property type="entry name" value="GntR"/>
    <property type="match status" value="1"/>
</dbReference>